<name>A0A699XM23_TANCI</name>
<organism evidence="2">
    <name type="scientific">Tanacetum cinerariifolium</name>
    <name type="common">Dalmatian daisy</name>
    <name type="synonym">Chrysanthemum cinerariifolium</name>
    <dbReference type="NCBI Taxonomy" id="118510"/>
    <lineage>
        <taxon>Eukaryota</taxon>
        <taxon>Viridiplantae</taxon>
        <taxon>Streptophyta</taxon>
        <taxon>Embryophyta</taxon>
        <taxon>Tracheophyta</taxon>
        <taxon>Spermatophyta</taxon>
        <taxon>Magnoliopsida</taxon>
        <taxon>eudicotyledons</taxon>
        <taxon>Gunneridae</taxon>
        <taxon>Pentapetalae</taxon>
        <taxon>asterids</taxon>
        <taxon>campanulids</taxon>
        <taxon>Asterales</taxon>
        <taxon>Asteraceae</taxon>
        <taxon>Asteroideae</taxon>
        <taxon>Anthemideae</taxon>
        <taxon>Anthemidinae</taxon>
        <taxon>Tanacetum</taxon>
    </lineage>
</organism>
<protein>
    <recommendedName>
        <fullName evidence="3">Secreted protein</fullName>
    </recommendedName>
</protein>
<reference evidence="2" key="1">
    <citation type="journal article" date="2019" name="Sci. Rep.">
        <title>Draft genome of Tanacetum cinerariifolium, the natural source of mosquito coil.</title>
        <authorList>
            <person name="Yamashiro T."/>
            <person name="Shiraishi A."/>
            <person name="Satake H."/>
            <person name="Nakayama K."/>
        </authorList>
    </citation>
    <scope>NUCLEOTIDE SEQUENCE</scope>
</reference>
<gene>
    <name evidence="2" type="ORF">Tci_929483</name>
</gene>
<evidence type="ECO:0000313" key="2">
    <source>
        <dbReference type="EMBL" id="GFD57514.1"/>
    </source>
</evidence>
<dbReference type="EMBL" id="BKCJ011841906">
    <property type="protein sequence ID" value="GFD57514.1"/>
    <property type="molecule type" value="Genomic_DNA"/>
</dbReference>
<proteinExistence type="predicted"/>
<accession>A0A699XM23</accession>
<evidence type="ECO:0008006" key="3">
    <source>
        <dbReference type="Google" id="ProtNLM"/>
    </source>
</evidence>
<comment type="caution">
    <text evidence="2">The sequence shown here is derived from an EMBL/GenBank/DDBJ whole genome shotgun (WGS) entry which is preliminary data.</text>
</comment>
<keyword evidence="1" id="KW-0732">Signal</keyword>
<feature type="signal peptide" evidence="1">
    <location>
        <begin position="1"/>
        <end position="16"/>
    </location>
</feature>
<feature type="chain" id="PRO_5025470902" description="Secreted protein" evidence="1">
    <location>
        <begin position="17"/>
        <end position="78"/>
    </location>
</feature>
<dbReference type="AlphaFoldDB" id="A0A699XM23"/>
<sequence length="78" mass="8214">MNCACLVFADVALSLASHVGTEGRALPAGLQHMSRSTIVLLERTIATLTYCISHSCSPSVAGPLSVQETGETLRSRIL</sequence>
<evidence type="ECO:0000256" key="1">
    <source>
        <dbReference type="SAM" id="SignalP"/>
    </source>
</evidence>